<dbReference type="PROSITE" id="PS51077">
    <property type="entry name" value="HTH_ICLR"/>
    <property type="match status" value="1"/>
</dbReference>
<dbReference type="InterPro" id="IPR036390">
    <property type="entry name" value="WH_DNA-bd_sf"/>
</dbReference>
<evidence type="ECO:0000256" key="3">
    <source>
        <dbReference type="ARBA" id="ARBA00023163"/>
    </source>
</evidence>
<evidence type="ECO:0000259" key="4">
    <source>
        <dbReference type="PROSITE" id="PS51077"/>
    </source>
</evidence>
<dbReference type="GO" id="GO:0003677">
    <property type="term" value="F:DNA binding"/>
    <property type="evidence" value="ECO:0007669"/>
    <property type="project" value="UniProtKB-KW"/>
</dbReference>
<dbReference type="AlphaFoldDB" id="A0A6L8LVV9"/>
<name>A0A6L8LVV9_9RHOB</name>
<dbReference type="RefSeq" id="WP_160975195.1">
    <property type="nucleotide sequence ID" value="NZ_WWEN01000010.1"/>
</dbReference>
<dbReference type="PROSITE" id="PS51078">
    <property type="entry name" value="ICLR_ED"/>
    <property type="match status" value="1"/>
</dbReference>
<keyword evidence="1" id="KW-0805">Transcription regulation</keyword>
<protein>
    <submittedName>
        <fullName evidence="6">Helix-turn-helix domain-containing protein</fullName>
    </submittedName>
</protein>
<dbReference type="Gene3D" id="3.30.450.40">
    <property type="match status" value="1"/>
</dbReference>
<dbReference type="Gene3D" id="1.10.10.10">
    <property type="entry name" value="Winged helix-like DNA-binding domain superfamily/Winged helix DNA-binding domain"/>
    <property type="match status" value="1"/>
</dbReference>
<dbReference type="PANTHER" id="PTHR30136:SF24">
    <property type="entry name" value="HTH-TYPE TRANSCRIPTIONAL REPRESSOR ALLR"/>
    <property type="match status" value="1"/>
</dbReference>
<proteinExistence type="predicted"/>
<gene>
    <name evidence="6" type="ORF">GR167_18370</name>
</gene>
<dbReference type="InterPro" id="IPR014757">
    <property type="entry name" value="Tscrpt_reg_IclR_C"/>
</dbReference>
<keyword evidence="3" id="KW-0804">Transcription</keyword>
<dbReference type="InterPro" id="IPR036388">
    <property type="entry name" value="WH-like_DNA-bd_sf"/>
</dbReference>
<dbReference type="InterPro" id="IPR050707">
    <property type="entry name" value="HTH_MetabolicPath_Reg"/>
</dbReference>
<feature type="domain" description="IclR-ED" evidence="5">
    <location>
        <begin position="64"/>
        <end position="247"/>
    </location>
</feature>
<comment type="caution">
    <text evidence="6">The sequence shown here is derived from an EMBL/GenBank/DDBJ whole genome shotgun (WGS) entry which is preliminary data.</text>
</comment>
<dbReference type="SMART" id="SM00346">
    <property type="entry name" value="HTH_ICLR"/>
    <property type="match status" value="1"/>
</dbReference>
<dbReference type="PANTHER" id="PTHR30136">
    <property type="entry name" value="HELIX-TURN-HELIX TRANSCRIPTIONAL REGULATOR, ICLR FAMILY"/>
    <property type="match status" value="1"/>
</dbReference>
<dbReference type="GO" id="GO:0003700">
    <property type="term" value="F:DNA-binding transcription factor activity"/>
    <property type="evidence" value="ECO:0007669"/>
    <property type="project" value="TreeGrafter"/>
</dbReference>
<dbReference type="Pfam" id="PF01614">
    <property type="entry name" value="IclR_C"/>
    <property type="match status" value="1"/>
</dbReference>
<evidence type="ECO:0000259" key="5">
    <source>
        <dbReference type="PROSITE" id="PS51078"/>
    </source>
</evidence>
<evidence type="ECO:0000256" key="2">
    <source>
        <dbReference type="ARBA" id="ARBA00023125"/>
    </source>
</evidence>
<evidence type="ECO:0000256" key="1">
    <source>
        <dbReference type="ARBA" id="ARBA00023015"/>
    </source>
</evidence>
<sequence length="259" mass="27939">MGTVTKALSLLDYFNRSRAQIGLSDMTRLSGMNKATVHRLLTELAELGFVEQVGSGREYRLGPAFLRLAALREAAVPMRELSLQVLHDLSDATSETAHMSLLQGDQLSTLAYAYSPVHGTKVTMEDAEVLTLHTTSSGLAVLAYSPADFVDRVLAAPLEAKTPDTITDPDQLRARLRAVRDTGIAEYVGGFEEDVHSHAVPIFDSAQAVIGAVAVAAPVSRMDDTLIALVRAEVKTHAMNLTRLLGGFPPDDFNRDIPA</sequence>
<dbReference type="SUPFAM" id="SSF46785">
    <property type="entry name" value="Winged helix' DNA-binding domain"/>
    <property type="match status" value="1"/>
</dbReference>
<organism evidence="6 7">
    <name type="scientific">Thalassovita mangrovi</name>
    <dbReference type="NCBI Taxonomy" id="2692236"/>
    <lineage>
        <taxon>Bacteria</taxon>
        <taxon>Pseudomonadati</taxon>
        <taxon>Pseudomonadota</taxon>
        <taxon>Alphaproteobacteria</taxon>
        <taxon>Rhodobacterales</taxon>
        <taxon>Roseobacteraceae</taxon>
        <taxon>Thalassovita</taxon>
    </lineage>
</organism>
<dbReference type="EMBL" id="WWEN01000010">
    <property type="protein sequence ID" value="MYM57289.1"/>
    <property type="molecule type" value="Genomic_DNA"/>
</dbReference>
<dbReference type="InterPro" id="IPR029016">
    <property type="entry name" value="GAF-like_dom_sf"/>
</dbReference>
<evidence type="ECO:0000313" key="6">
    <source>
        <dbReference type="EMBL" id="MYM57289.1"/>
    </source>
</evidence>
<dbReference type="SUPFAM" id="SSF55781">
    <property type="entry name" value="GAF domain-like"/>
    <property type="match status" value="1"/>
</dbReference>
<dbReference type="Pfam" id="PF09339">
    <property type="entry name" value="HTH_IclR"/>
    <property type="match status" value="1"/>
</dbReference>
<dbReference type="GO" id="GO:0045892">
    <property type="term" value="P:negative regulation of DNA-templated transcription"/>
    <property type="evidence" value="ECO:0007669"/>
    <property type="project" value="TreeGrafter"/>
</dbReference>
<keyword evidence="2" id="KW-0238">DNA-binding</keyword>
<reference evidence="6 7" key="1">
    <citation type="submission" date="2020-01" db="EMBL/GenBank/DDBJ databases">
        <authorList>
            <person name="Chen S."/>
        </authorList>
    </citation>
    <scope>NUCLEOTIDE SEQUENCE [LARGE SCALE GENOMIC DNA]</scope>
    <source>
        <strain evidence="6 7">GS-10</strain>
    </source>
</reference>
<accession>A0A6L8LVV9</accession>
<keyword evidence="7" id="KW-1185">Reference proteome</keyword>
<dbReference type="InterPro" id="IPR005471">
    <property type="entry name" value="Tscrpt_reg_IclR_N"/>
</dbReference>
<dbReference type="Proteomes" id="UP000479043">
    <property type="component" value="Unassembled WGS sequence"/>
</dbReference>
<feature type="domain" description="HTH iclR-type" evidence="4">
    <location>
        <begin position="1"/>
        <end position="63"/>
    </location>
</feature>
<evidence type="ECO:0000313" key="7">
    <source>
        <dbReference type="Proteomes" id="UP000479043"/>
    </source>
</evidence>